<sequence>MPFKNLIFCLEVSPRTNTHECVPARFWKGSPLGMDTSQLKGCAFWDLWLYIIKMLENSVVEEGIWTWFAMGLWQLWKRRYKFVFHCILTPLEDTLNLTSARCLEWRGKSPNPSPYQPDYNHRIASVFFWGNI</sequence>
<proteinExistence type="predicted"/>
<protein>
    <submittedName>
        <fullName evidence="1">Uncharacterized protein</fullName>
    </submittedName>
</protein>
<organism evidence="1 2">
    <name type="scientific">Stephania cephalantha</name>
    <dbReference type="NCBI Taxonomy" id="152367"/>
    <lineage>
        <taxon>Eukaryota</taxon>
        <taxon>Viridiplantae</taxon>
        <taxon>Streptophyta</taxon>
        <taxon>Embryophyta</taxon>
        <taxon>Tracheophyta</taxon>
        <taxon>Spermatophyta</taxon>
        <taxon>Magnoliopsida</taxon>
        <taxon>Ranunculales</taxon>
        <taxon>Menispermaceae</taxon>
        <taxon>Menispermoideae</taxon>
        <taxon>Cissampelideae</taxon>
        <taxon>Stephania</taxon>
    </lineage>
</organism>
<reference evidence="1 2" key="1">
    <citation type="submission" date="2024-01" db="EMBL/GenBank/DDBJ databases">
        <title>Genome assemblies of Stephania.</title>
        <authorList>
            <person name="Yang L."/>
        </authorList>
    </citation>
    <scope>NUCLEOTIDE SEQUENCE [LARGE SCALE GENOMIC DNA]</scope>
    <source>
        <strain evidence="1">JXDWG</strain>
        <tissue evidence="1">Leaf</tissue>
    </source>
</reference>
<gene>
    <name evidence="1" type="ORF">Scep_012012</name>
</gene>
<dbReference type="Proteomes" id="UP001419268">
    <property type="component" value="Unassembled WGS sequence"/>
</dbReference>
<dbReference type="EMBL" id="JBBNAG010000005">
    <property type="protein sequence ID" value="KAK9132484.1"/>
    <property type="molecule type" value="Genomic_DNA"/>
</dbReference>
<dbReference type="AlphaFoldDB" id="A0AAP0JEF5"/>
<name>A0AAP0JEF5_9MAGN</name>
<comment type="caution">
    <text evidence="1">The sequence shown here is derived from an EMBL/GenBank/DDBJ whole genome shotgun (WGS) entry which is preliminary data.</text>
</comment>
<keyword evidence="2" id="KW-1185">Reference proteome</keyword>
<accession>A0AAP0JEF5</accession>
<evidence type="ECO:0000313" key="1">
    <source>
        <dbReference type="EMBL" id="KAK9132484.1"/>
    </source>
</evidence>
<evidence type="ECO:0000313" key="2">
    <source>
        <dbReference type="Proteomes" id="UP001419268"/>
    </source>
</evidence>